<sequence>MFDIFYKKNNNQDLFDFFTDNSENRITDMQNYIPIYSRFFSLNEVNNNKINLNNKYSINKIKSQETENKFTVLVESDDKNRTKHAKKSFFKYSPLIDATKYMAGKYKDISQNIICNLPKLNNKNVLKKIDCHDNSAYTDSFFSYLTSQLLHTYKFIHGIDFYGSFLGIKENFKFDITDELEYLYDYEFFHENKNILFRTDEIHEELMEDDTRKNRKKIKIEGSEEIKIENIDNEMYDDVFQVLTTQNIKKHNLFFDDITLSNIDYKRENEIEKKSNKTNTECSSRVSDTSNEEDDSDDGDDGDDGDEEEDEEEFSDITNELTNVFANVINFPCQIICLEQLDNTLDFLLEETNIPDRHVISCLFQIIMTLIVYQKLFDFTHNDLHTNNIMFQKTDKKYIHYYYNDKYYSVPTFGKIYKIIDFGRAIYKFKNKQISSDCFYNKGEASGQYNFSVFRNKNKKEIKPNKAFDLTRLGCSLYDHYVEDVDGEIKKPLVKLITEWITDDNEKNILYKKNGEERYPDFKLYKMITRKCTKNTPEFQLTKPMFQKFITSKRKIGKKAPIINIEKIPTYI</sequence>
<dbReference type="SUPFAM" id="SSF56112">
    <property type="entry name" value="Protein kinase-like (PK-like)"/>
    <property type="match status" value="1"/>
</dbReference>
<evidence type="ECO:0000313" key="2">
    <source>
        <dbReference type="EMBL" id="QHT37653.1"/>
    </source>
</evidence>
<organism evidence="2">
    <name type="scientific">viral metagenome</name>
    <dbReference type="NCBI Taxonomy" id="1070528"/>
    <lineage>
        <taxon>unclassified sequences</taxon>
        <taxon>metagenomes</taxon>
        <taxon>organismal metagenomes</taxon>
    </lineage>
</organism>
<dbReference type="EMBL" id="MN738803">
    <property type="protein sequence ID" value="QHT37653.1"/>
    <property type="molecule type" value="Genomic_DNA"/>
</dbReference>
<accession>A0A6C0FAL1</accession>
<evidence type="ECO:0000256" key="1">
    <source>
        <dbReference type="SAM" id="MobiDB-lite"/>
    </source>
</evidence>
<feature type="compositionally biased region" description="Polar residues" evidence="1">
    <location>
        <begin position="277"/>
        <end position="289"/>
    </location>
</feature>
<dbReference type="Gene3D" id="1.10.510.10">
    <property type="entry name" value="Transferase(Phosphotransferase) domain 1"/>
    <property type="match status" value="1"/>
</dbReference>
<protein>
    <recommendedName>
        <fullName evidence="3">Protein kinase domain-containing protein</fullName>
    </recommendedName>
</protein>
<reference evidence="2" key="1">
    <citation type="journal article" date="2020" name="Nature">
        <title>Giant virus diversity and host interactions through global metagenomics.</title>
        <authorList>
            <person name="Schulz F."/>
            <person name="Roux S."/>
            <person name="Paez-Espino D."/>
            <person name="Jungbluth S."/>
            <person name="Walsh D.A."/>
            <person name="Denef V.J."/>
            <person name="McMahon K.D."/>
            <person name="Konstantinidis K.T."/>
            <person name="Eloe-Fadrosh E.A."/>
            <person name="Kyrpides N.C."/>
            <person name="Woyke T."/>
        </authorList>
    </citation>
    <scope>NUCLEOTIDE SEQUENCE</scope>
    <source>
        <strain evidence="2">GVMAG-S-ERX555997-44</strain>
    </source>
</reference>
<name>A0A6C0FAL1_9ZZZZ</name>
<dbReference type="AlphaFoldDB" id="A0A6C0FAL1"/>
<feature type="compositionally biased region" description="Acidic residues" evidence="1">
    <location>
        <begin position="290"/>
        <end position="314"/>
    </location>
</feature>
<evidence type="ECO:0008006" key="3">
    <source>
        <dbReference type="Google" id="ProtNLM"/>
    </source>
</evidence>
<feature type="region of interest" description="Disordered" evidence="1">
    <location>
        <begin position="273"/>
        <end position="314"/>
    </location>
</feature>
<proteinExistence type="predicted"/>
<dbReference type="InterPro" id="IPR011009">
    <property type="entry name" value="Kinase-like_dom_sf"/>
</dbReference>